<sequence>MDVDFSDYGSESDVDMQSVLSSEEDHSVALPSQVHEFCVPIVAELSDLVKKFPNIPDAQRKAWSKSSSRVANSSVPSYKFALIGKTGSGKSTLINNLLGESILPSSAAFSILIVFKGACTSAITEIAYADSDTQATVTFMSSDAWKQVVDTQLRELREDDGIAEPAASKHAQYISRIHPRILAMSKKDLGNLTASKLLQQDEMVRTKLGTSCTLNVSGAPLSIELQEYLSSSNGSRTTLWPIVEKVRISGRFPLLATGVILVDLPGHGDDDDTRNNSAVEYLRDADGVILVVDARRAQDDRDTLGHLRQQLKQLVLDGRDLANFVLLAVTGTDIPIRDNEIQLEPQDREEVSQLDKKIAALSRKASPQKAKTSSRGVSKSRTSSPKKEASKASTSTHLHRDKIQGYQQEKKLVLAKARIGNIRRAMQETFQQMYSALVPNGGEIIPELPLFCIGGHDYDALLTLSTSPVVFTSVDETGIPDMQSRLHLIGQRRRIEWAGHLLNTAAAFSEEVNLYFAQERYSGRLLPANKNKARSLIDHLVKKNTDETTATWHVVGEDLQRVETSLQDAIAKAIQGAPRVLKDFNARLGNNHSAYKALMRNNGIHNKHGDLNKLLTDSIMPHIQTIWNEVMNRNIPSMLKKVTQKLEKNTIDGVGEITKVLHGSGSPNKSITAATRSLSIEVTLSDMRVHAGKIMVNAQRQGNRAFSTILQQELTSQYQSASKLTGNGAVKRMKDSIADSLTQQAFDPISVSIRDLLQSAFSHVKEHYRQELLDIVTLLHVSLIEEVDLSKEDKVAKAQIIDKTGEYRPPFAAKKCDINDCREALGMCKQEEA</sequence>
<dbReference type="PANTHER" id="PTHR36681:SF3">
    <property type="entry name" value="NUCLEAR GTPASE, GERMINAL CENTER-ASSOCIATED, TANDEM DUPLICATE 3"/>
    <property type="match status" value="1"/>
</dbReference>
<evidence type="ECO:0000259" key="2">
    <source>
        <dbReference type="Pfam" id="PF00350"/>
    </source>
</evidence>
<protein>
    <recommendedName>
        <fullName evidence="2">Dynamin N-terminal domain-containing protein</fullName>
    </recommendedName>
</protein>
<gene>
    <name evidence="3" type="ORF">FB45DRAFT_1120757</name>
</gene>
<dbReference type="SUPFAM" id="SSF52540">
    <property type="entry name" value="P-loop containing nucleoside triphosphate hydrolases"/>
    <property type="match status" value="1"/>
</dbReference>
<dbReference type="InterPro" id="IPR027417">
    <property type="entry name" value="P-loop_NTPase"/>
</dbReference>
<comment type="caution">
    <text evidence="3">The sequence shown here is derived from an EMBL/GenBank/DDBJ whole genome shotgun (WGS) entry which is preliminary data.</text>
</comment>
<name>A0AAD7F9P3_9AGAR</name>
<proteinExistence type="predicted"/>
<keyword evidence="4" id="KW-1185">Reference proteome</keyword>
<dbReference type="InterPro" id="IPR045063">
    <property type="entry name" value="Dynamin_N"/>
</dbReference>
<dbReference type="AlphaFoldDB" id="A0AAD7F9P3"/>
<dbReference type="PANTHER" id="PTHR36681">
    <property type="entry name" value="NUCLEAR GTPASE, GERMINAL CENTER-ASSOCIATED, TANDEM DUPLICATE 3"/>
    <property type="match status" value="1"/>
</dbReference>
<dbReference type="Pfam" id="PF00350">
    <property type="entry name" value="Dynamin_N"/>
    <property type="match status" value="1"/>
</dbReference>
<evidence type="ECO:0000313" key="3">
    <source>
        <dbReference type="EMBL" id="KAJ7610877.1"/>
    </source>
</evidence>
<evidence type="ECO:0000256" key="1">
    <source>
        <dbReference type="SAM" id="MobiDB-lite"/>
    </source>
</evidence>
<organism evidence="3 4">
    <name type="scientific">Roridomyces roridus</name>
    <dbReference type="NCBI Taxonomy" id="1738132"/>
    <lineage>
        <taxon>Eukaryota</taxon>
        <taxon>Fungi</taxon>
        <taxon>Dikarya</taxon>
        <taxon>Basidiomycota</taxon>
        <taxon>Agaricomycotina</taxon>
        <taxon>Agaricomycetes</taxon>
        <taxon>Agaricomycetidae</taxon>
        <taxon>Agaricales</taxon>
        <taxon>Marasmiineae</taxon>
        <taxon>Mycenaceae</taxon>
        <taxon>Roridomyces</taxon>
    </lineage>
</organism>
<reference evidence="3" key="1">
    <citation type="submission" date="2023-03" db="EMBL/GenBank/DDBJ databases">
        <title>Massive genome expansion in bonnet fungi (Mycena s.s.) driven by repeated elements and novel gene families across ecological guilds.</title>
        <authorList>
            <consortium name="Lawrence Berkeley National Laboratory"/>
            <person name="Harder C.B."/>
            <person name="Miyauchi S."/>
            <person name="Viragh M."/>
            <person name="Kuo A."/>
            <person name="Thoen E."/>
            <person name="Andreopoulos B."/>
            <person name="Lu D."/>
            <person name="Skrede I."/>
            <person name="Drula E."/>
            <person name="Henrissat B."/>
            <person name="Morin E."/>
            <person name="Kohler A."/>
            <person name="Barry K."/>
            <person name="LaButti K."/>
            <person name="Morin E."/>
            <person name="Salamov A."/>
            <person name="Lipzen A."/>
            <person name="Mereny Z."/>
            <person name="Hegedus B."/>
            <person name="Baldrian P."/>
            <person name="Stursova M."/>
            <person name="Weitz H."/>
            <person name="Taylor A."/>
            <person name="Grigoriev I.V."/>
            <person name="Nagy L.G."/>
            <person name="Martin F."/>
            <person name="Kauserud H."/>
        </authorList>
    </citation>
    <scope>NUCLEOTIDE SEQUENCE</scope>
    <source>
        <strain evidence="3">9284</strain>
    </source>
</reference>
<dbReference type="Proteomes" id="UP001221142">
    <property type="component" value="Unassembled WGS sequence"/>
</dbReference>
<feature type="domain" description="Dynamin N-terminal" evidence="2">
    <location>
        <begin position="81"/>
        <end position="304"/>
    </location>
</feature>
<accession>A0AAD7F9P3</accession>
<evidence type="ECO:0000313" key="4">
    <source>
        <dbReference type="Proteomes" id="UP001221142"/>
    </source>
</evidence>
<feature type="compositionally biased region" description="Low complexity" evidence="1">
    <location>
        <begin position="371"/>
        <end position="383"/>
    </location>
</feature>
<dbReference type="EMBL" id="JARKIF010000034">
    <property type="protein sequence ID" value="KAJ7610877.1"/>
    <property type="molecule type" value="Genomic_DNA"/>
</dbReference>
<dbReference type="Gene3D" id="3.40.50.300">
    <property type="entry name" value="P-loop containing nucleotide triphosphate hydrolases"/>
    <property type="match status" value="2"/>
</dbReference>
<feature type="region of interest" description="Disordered" evidence="1">
    <location>
        <begin position="360"/>
        <end position="401"/>
    </location>
</feature>
<dbReference type="CDD" id="cd00882">
    <property type="entry name" value="Ras_like_GTPase"/>
    <property type="match status" value="1"/>
</dbReference>